<evidence type="ECO:0000256" key="1">
    <source>
        <dbReference type="ARBA" id="ARBA00004370"/>
    </source>
</evidence>
<feature type="transmembrane region" description="Helical" evidence="3">
    <location>
        <begin position="72"/>
        <end position="95"/>
    </location>
</feature>
<evidence type="ECO:0008006" key="6">
    <source>
        <dbReference type="Google" id="ProtNLM"/>
    </source>
</evidence>
<name>A0A7J0HAJ4_9ERIC</name>
<organism evidence="4 5">
    <name type="scientific">Actinidia rufa</name>
    <dbReference type="NCBI Taxonomy" id="165716"/>
    <lineage>
        <taxon>Eukaryota</taxon>
        <taxon>Viridiplantae</taxon>
        <taxon>Streptophyta</taxon>
        <taxon>Embryophyta</taxon>
        <taxon>Tracheophyta</taxon>
        <taxon>Spermatophyta</taxon>
        <taxon>Magnoliopsida</taxon>
        <taxon>eudicotyledons</taxon>
        <taxon>Gunneridae</taxon>
        <taxon>Pentapetalae</taxon>
        <taxon>asterids</taxon>
        <taxon>Ericales</taxon>
        <taxon>Actinidiaceae</taxon>
        <taxon>Actinidia</taxon>
    </lineage>
</organism>
<dbReference type="AlphaFoldDB" id="A0A7J0HAJ4"/>
<keyword evidence="3" id="KW-0812">Transmembrane</keyword>
<evidence type="ECO:0000313" key="4">
    <source>
        <dbReference type="EMBL" id="GFZ19995.1"/>
    </source>
</evidence>
<dbReference type="OrthoDB" id="1526082at2759"/>
<dbReference type="EMBL" id="BJWL01000028">
    <property type="protein sequence ID" value="GFZ19995.1"/>
    <property type="molecule type" value="Genomic_DNA"/>
</dbReference>
<comment type="subcellular location">
    <subcellularLocation>
        <location evidence="1">Membrane</location>
    </subcellularLocation>
</comment>
<keyword evidence="5" id="KW-1185">Reference proteome</keyword>
<evidence type="ECO:0000313" key="5">
    <source>
        <dbReference type="Proteomes" id="UP000585474"/>
    </source>
</evidence>
<gene>
    <name evidence="4" type="ORF">Acr_28g0007000</name>
</gene>
<dbReference type="Proteomes" id="UP000585474">
    <property type="component" value="Unassembled WGS sequence"/>
</dbReference>
<dbReference type="GO" id="GO:0005886">
    <property type="term" value="C:plasma membrane"/>
    <property type="evidence" value="ECO:0007669"/>
    <property type="project" value="TreeGrafter"/>
</dbReference>
<evidence type="ECO:0000256" key="2">
    <source>
        <dbReference type="ARBA" id="ARBA00023136"/>
    </source>
</evidence>
<evidence type="ECO:0000256" key="3">
    <source>
        <dbReference type="SAM" id="Phobius"/>
    </source>
</evidence>
<dbReference type="PANTHER" id="PTHR31234">
    <property type="entry name" value="LATE EMBRYOGENESIS ABUNDANT (LEA) HYDROXYPROLINE-RICH GLYCOPROTEIN FAMILY"/>
    <property type="match status" value="1"/>
</dbReference>
<keyword evidence="3" id="KW-1133">Transmembrane helix</keyword>
<keyword evidence="2 3" id="KW-0472">Membrane</keyword>
<protein>
    <recommendedName>
        <fullName evidence="6">Late embryogenesis abundant (LEA) hydroxyproline-rich glycoprotein family</fullName>
    </recommendedName>
</protein>
<reference evidence="4 5" key="1">
    <citation type="submission" date="2019-07" db="EMBL/GenBank/DDBJ databases">
        <title>De Novo Assembly of kiwifruit Actinidia rufa.</title>
        <authorList>
            <person name="Sugita-Konishi S."/>
            <person name="Sato K."/>
            <person name="Mori E."/>
            <person name="Abe Y."/>
            <person name="Kisaki G."/>
            <person name="Hamano K."/>
            <person name="Suezawa K."/>
            <person name="Otani M."/>
            <person name="Fukuda T."/>
            <person name="Manabe T."/>
            <person name="Gomi K."/>
            <person name="Tabuchi M."/>
            <person name="Akimitsu K."/>
            <person name="Kataoka I."/>
        </authorList>
    </citation>
    <scope>NUCLEOTIDE SEQUENCE [LARGE SCALE GENOMIC DNA]</scope>
    <source>
        <strain evidence="5">cv. Fuchu</strain>
    </source>
</reference>
<accession>A0A7J0HAJ4</accession>
<proteinExistence type="predicted"/>
<dbReference type="PANTHER" id="PTHR31234:SF32">
    <property type="entry name" value="LATE EMBRYOGENESIS ABUNDANT (LEA) HYDROXYPROLINE-RICH GLYCOPROTEIN FAMILY"/>
    <property type="match status" value="1"/>
</dbReference>
<sequence>MPPLPKPPSHSESFQRPPSCCIYFSENPSKHDTHKDCGYGDSLKTPPRNHQTDGCTVEVQKNAVAADCAGPALPLVAGCIALVLVLLGTLSYSFVHGSLADFRIRSFNITKLEVSPKDKPITLTADAHFIINAMNKNHRFKLSYEPLNVDISAGKINQWHTKVAPFEQCGGNVRDLDLKVGDEGHGV</sequence>
<dbReference type="GO" id="GO:0098542">
    <property type="term" value="P:defense response to other organism"/>
    <property type="evidence" value="ECO:0007669"/>
    <property type="project" value="InterPro"/>
</dbReference>
<dbReference type="InterPro" id="IPR044839">
    <property type="entry name" value="NDR1-like"/>
</dbReference>
<comment type="caution">
    <text evidence="4">The sequence shown here is derived from an EMBL/GenBank/DDBJ whole genome shotgun (WGS) entry which is preliminary data.</text>
</comment>